<name>A0A381R302_9ZZZZ</name>
<sequence>MNSIINHILISMPHMQDPYFNRSVIYMCELNKKGAMGLIINKPFKDPTLNKIFENFYDEKGEIFNAVDQIYFGGPVMVERGIVLHSGNYKSNDSIKISNDFFISSHKKTLEDISAQRGPELCRLLLGHAGWKAGQLEREIENGDWLVQETTPDFVFNMPERQMWSAAIRSFGIDIADFSSFGGQA</sequence>
<reference evidence="1" key="1">
    <citation type="submission" date="2018-05" db="EMBL/GenBank/DDBJ databases">
        <authorList>
            <person name="Lanie J.A."/>
            <person name="Ng W.-L."/>
            <person name="Kazmierczak K.M."/>
            <person name="Andrzejewski T.M."/>
            <person name="Davidsen T.M."/>
            <person name="Wayne K.J."/>
            <person name="Tettelin H."/>
            <person name="Glass J.I."/>
            <person name="Rusch D."/>
            <person name="Podicherti R."/>
            <person name="Tsui H.-C.T."/>
            <person name="Winkler M.E."/>
        </authorList>
    </citation>
    <scope>NUCLEOTIDE SEQUENCE</scope>
</reference>
<dbReference type="GO" id="GO:0005829">
    <property type="term" value="C:cytosol"/>
    <property type="evidence" value="ECO:0007669"/>
    <property type="project" value="TreeGrafter"/>
</dbReference>
<dbReference type="AlphaFoldDB" id="A0A381R302"/>
<dbReference type="PANTHER" id="PTHR30327:SF1">
    <property type="entry name" value="UPF0301 PROTEIN YQGE"/>
    <property type="match status" value="1"/>
</dbReference>
<dbReference type="InterPro" id="IPR003774">
    <property type="entry name" value="AlgH-like"/>
</dbReference>
<organism evidence="1">
    <name type="scientific">marine metagenome</name>
    <dbReference type="NCBI Taxonomy" id="408172"/>
    <lineage>
        <taxon>unclassified sequences</taxon>
        <taxon>metagenomes</taxon>
        <taxon>ecological metagenomes</taxon>
    </lineage>
</organism>
<proteinExistence type="inferred from homology"/>
<dbReference type="Pfam" id="PF02622">
    <property type="entry name" value="DUF179"/>
    <property type="match status" value="1"/>
</dbReference>
<dbReference type="Gene3D" id="3.40.1740.10">
    <property type="entry name" value="VC0467-like"/>
    <property type="match status" value="1"/>
</dbReference>
<gene>
    <name evidence="1" type="ORF">METZ01_LOCUS38975</name>
</gene>
<accession>A0A381R302</accession>
<dbReference type="SUPFAM" id="SSF143456">
    <property type="entry name" value="VC0467-like"/>
    <property type="match status" value="1"/>
</dbReference>
<evidence type="ECO:0000313" key="1">
    <source>
        <dbReference type="EMBL" id="SUZ86121.1"/>
    </source>
</evidence>
<protein>
    <submittedName>
        <fullName evidence="1">Uncharacterized protein</fullName>
    </submittedName>
</protein>
<dbReference type="EMBL" id="UINC01001666">
    <property type="protein sequence ID" value="SUZ86121.1"/>
    <property type="molecule type" value="Genomic_DNA"/>
</dbReference>
<dbReference type="PANTHER" id="PTHR30327">
    <property type="entry name" value="UNCHARACTERIZED PROTEIN YQGE"/>
    <property type="match status" value="1"/>
</dbReference>
<dbReference type="HAMAP" id="MF_00758">
    <property type="entry name" value="UPF0301"/>
    <property type="match status" value="1"/>
</dbReference>